<feature type="compositionally biased region" description="Polar residues" evidence="1">
    <location>
        <begin position="46"/>
        <end position="55"/>
    </location>
</feature>
<dbReference type="CDD" id="cd03443">
    <property type="entry name" value="PaaI_thioesterase"/>
    <property type="match status" value="1"/>
</dbReference>
<feature type="domain" description="Thioesterase" evidence="2">
    <location>
        <begin position="212"/>
        <end position="250"/>
    </location>
</feature>
<dbReference type="InterPro" id="IPR006683">
    <property type="entry name" value="Thioestr_dom"/>
</dbReference>
<dbReference type="EMBL" id="MU863630">
    <property type="protein sequence ID" value="KAK4102876.1"/>
    <property type="molecule type" value="Genomic_DNA"/>
</dbReference>
<dbReference type="InterPro" id="IPR052061">
    <property type="entry name" value="PTE-AB_protein"/>
</dbReference>
<reference evidence="3" key="2">
    <citation type="submission" date="2023-05" db="EMBL/GenBank/DDBJ databases">
        <authorList>
            <consortium name="Lawrence Berkeley National Laboratory"/>
            <person name="Steindorff A."/>
            <person name="Hensen N."/>
            <person name="Bonometti L."/>
            <person name="Westerberg I."/>
            <person name="Brannstrom I.O."/>
            <person name="Guillou S."/>
            <person name="Cros-Aarteil S."/>
            <person name="Calhoun S."/>
            <person name="Haridas S."/>
            <person name="Kuo A."/>
            <person name="Mondo S."/>
            <person name="Pangilinan J."/>
            <person name="Riley R."/>
            <person name="Labutti K."/>
            <person name="Andreopoulos B."/>
            <person name="Lipzen A."/>
            <person name="Chen C."/>
            <person name="Yanf M."/>
            <person name="Daum C."/>
            <person name="Ng V."/>
            <person name="Clum A."/>
            <person name="Ohm R."/>
            <person name="Martin F."/>
            <person name="Silar P."/>
            <person name="Natvig D."/>
            <person name="Lalanne C."/>
            <person name="Gautier V."/>
            <person name="Ament-Velasquez S.L."/>
            <person name="Kruys A."/>
            <person name="Hutchinson M.I."/>
            <person name="Powell A.J."/>
            <person name="Barry K."/>
            <person name="Miller A.N."/>
            <person name="Grigoriev I.V."/>
            <person name="Debuchy R."/>
            <person name="Gladieux P."/>
            <person name="Thoren M.H."/>
            <person name="Johannesson H."/>
        </authorList>
    </citation>
    <scope>NUCLEOTIDE SEQUENCE</scope>
    <source>
        <strain evidence="3">CBS 757.83</strain>
    </source>
</reference>
<dbReference type="Proteomes" id="UP001305647">
    <property type="component" value="Unassembled WGS sequence"/>
</dbReference>
<feature type="region of interest" description="Disordered" evidence="1">
    <location>
        <begin position="46"/>
        <end position="84"/>
    </location>
</feature>
<sequence length="325" mass="34967">MFPGPHCRHFLKLARRQRGGFLPAGTIHTTPFSATTRPRRLQPFSTSTTYNQQEPRQPPVPEAPLSTATPEPPNPTPNPTPKKKPRLASRLLLAFTCTVLGLSAGSSLRLLLSPPVPPEPGSEADTYMTRVLHEQAAKLPVVQRLAAADPATWESWDAYDTLSAEHRARNISAGALAGARGVGGYQRVFWNRGTGEVVSVIFFGNGTTGWPGVVHGGCLATILDESCGRAAFKEWGGRAGVTANLGLEYKQVTMANGFYVVRCKVRGEEELPMEERGKRHYKCWVDATVEDAALFVGGQGKKKGGFVLGDGGPLGGNQLGAHARF</sequence>
<dbReference type="AlphaFoldDB" id="A0AAN6Q4U9"/>
<feature type="compositionally biased region" description="Pro residues" evidence="1">
    <location>
        <begin position="70"/>
        <end position="80"/>
    </location>
</feature>
<evidence type="ECO:0000313" key="3">
    <source>
        <dbReference type="EMBL" id="KAK4102876.1"/>
    </source>
</evidence>
<reference evidence="3" key="1">
    <citation type="journal article" date="2023" name="Mol. Phylogenet. Evol.">
        <title>Genome-scale phylogeny and comparative genomics of the fungal order Sordariales.</title>
        <authorList>
            <person name="Hensen N."/>
            <person name="Bonometti L."/>
            <person name="Westerberg I."/>
            <person name="Brannstrom I.O."/>
            <person name="Guillou S."/>
            <person name="Cros-Aarteil S."/>
            <person name="Calhoun S."/>
            <person name="Haridas S."/>
            <person name="Kuo A."/>
            <person name="Mondo S."/>
            <person name="Pangilinan J."/>
            <person name="Riley R."/>
            <person name="LaButti K."/>
            <person name="Andreopoulos B."/>
            <person name="Lipzen A."/>
            <person name="Chen C."/>
            <person name="Yan M."/>
            <person name="Daum C."/>
            <person name="Ng V."/>
            <person name="Clum A."/>
            <person name="Steindorff A."/>
            <person name="Ohm R.A."/>
            <person name="Martin F."/>
            <person name="Silar P."/>
            <person name="Natvig D.O."/>
            <person name="Lalanne C."/>
            <person name="Gautier V."/>
            <person name="Ament-Velasquez S.L."/>
            <person name="Kruys A."/>
            <person name="Hutchinson M.I."/>
            <person name="Powell A.J."/>
            <person name="Barry K."/>
            <person name="Miller A.N."/>
            <person name="Grigoriev I.V."/>
            <person name="Debuchy R."/>
            <person name="Gladieux P."/>
            <person name="Hiltunen Thoren M."/>
            <person name="Johannesson H."/>
        </authorList>
    </citation>
    <scope>NUCLEOTIDE SEQUENCE</scope>
    <source>
        <strain evidence="3">CBS 757.83</strain>
    </source>
</reference>
<evidence type="ECO:0000259" key="2">
    <source>
        <dbReference type="Pfam" id="PF03061"/>
    </source>
</evidence>
<proteinExistence type="predicted"/>
<dbReference type="SUPFAM" id="SSF54637">
    <property type="entry name" value="Thioesterase/thiol ester dehydrase-isomerase"/>
    <property type="match status" value="1"/>
</dbReference>
<keyword evidence="4" id="KW-1185">Reference proteome</keyword>
<dbReference type="PANTHER" id="PTHR47260">
    <property type="entry name" value="UPF0644 PROTEIN PB2B4.06"/>
    <property type="match status" value="1"/>
</dbReference>
<organism evidence="3 4">
    <name type="scientific">Parathielavia hyrcaniae</name>
    <dbReference type="NCBI Taxonomy" id="113614"/>
    <lineage>
        <taxon>Eukaryota</taxon>
        <taxon>Fungi</taxon>
        <taxon>Dikarya</taxon>
        <taxon>Ascomycota</taxon>
        <taxon>Pezizomycotina</taxon>
        <taxon>Sordariomycetes</taxon>
        <taxon>Sordariomycetidae</taxon>
        <taxon>Sordariales</taxon>
        <taxon>Chaetomiaceae</taxon>
        <taxon>Parathielavia</taxon>
    </lineage>
</organism>
<accession>A0AAN6Q4U9</accession>
<gene>
    <name evidence="3" type="ORF">N658DRAFT_514979</name>
</gene>
<dbReference type="InterPro" id="IPR029069">
    <property type="entry name" value="HotDog_dom_sf"/>
</dbReference>
<dbReference type="Pfam" id="PF03061">
    <property type="entry name" value="4HBT"/>
    <property type="match status" value="1"/>
</dbReference>
<dbReference type="Gene3D" id="3.10.129.10">
    <property type="entry name" value="Hotdog Thioesterase"/>
    <property type="match status" value="1"/>
</dbReference>
<name>A0AAN6Q4U9_9PEZI</name>
<evidence type="ECO:0000313" key="4">
    <source>
        <dbReference type="Proteomes" id="UP001305647"/>
    </source>
</evidence>
<dbReference type="PANTHER" id="PTHR47260:SF1">
    <property type="entry name" value="UPF0644 PROTEIN PB2B4.06"/>
    <property type="match status" value="1"/>
</dbReference>
<evidence type="ECO:0000256" key="1">
    <source>
        <dbReference type="SAM" id="MobiDB-lite"/>
    </source>
</evidence>
<protein>
    <recommendedName>
        <fullName evidence="2">Thioesterase domain-containing protein</fullName>
    </recommendedName>
</protein>
<comment type="caution">
    <text evidence="3">The sequence shown here is derived from an EMBL/GenBank/DDBJ whole genome shotgun (WGS) entry which is preliminary data.</text>
</comment>